<evidence type="ECO:0000313" key="7">
    <source>
        <dbReference type="EMBL" id="TSD62460.1"/>
    </source>
</evidence>
<evidence type="ECO:0000256" key="6">
    <source>
        <dbReference type="ARBA" id="ARBA00023136"/>
    </source>
</evidence>
<keyword evidence="5" id="KW-1133">Transmembrane helix</keyword>
<evidence type="ECO:0000313" key="8">
    <source>
        <dbReference type="Proteomes" id="UP000316988"/>
    </source>
</evidence>
<dbReference type="OrthoDB" id="3837866at2"/>
<dbReference type="GO" id="GO:0005886">
    <property type="term" value="C:plasma membrane"/>
    <property type="evidence" value="ECO:0007669"/>
    <property type="project" value="UniProtKB-SubCell"/>
</dbReference>
<organism evidence="7 8">
    <name type="scientific">Aeromicrobium piscarium</name>
    <dbReference type="NCBI Taxonomy" id="2590901"/>
    <lineage>
        <taxon>Bacteria</taxon>
        <taxon>Bacillati</taxon>
        <taxon>Actinomycetota</taxon>
        <taxon>Actinomycetes</taxon>
        <taxon>Propionibacteriales</taxon>
        <taxon>Nocardioidaceae</taxon>
        <taxon>Aeromicrobium</taxon>
    </lineage>
</organism>
<dbReference type="AlphaFoldDB" id="A0A554S7Y6"/>
<comment type="subcellular location">
    <subcellularLocation>
        <location evidence="1">Cell membrane</location>
        <topology evidence="1">Multi-pass membrane protein</topology>
    </subcellularLocation>
</comment>
<name>A0A554S7Y6_9ACTN</name>
<dbReference type="Proteomes" id="UP000316988">
    <property type="component" value="Unassembled WGS sequence"/>
</dbReference>
<dbReference type="RefSeq" id="WP_143913559.1">
    <property type="nucleotide sequence ID" value="NZ_VLNT01000008.1"/>
</dbReference>
<comment type="caution">
    <text evidence="7">The sequence shown here is derived from an EMBL/GenBank/DDBJ whole genome shotgun (WGS) entry which is preliminary data.</text>
</comment>
<dbReference type="InterPro" id="IPR002758">
    <property type="entry name" value="Cation_antiport_E"/>
</dbReference>
<dbReference type="PANTHER" id="PTHR34584">
    <property type="entry name" value="NA(+)/H(+) ANTIPORTER SUBUNIT E1"/>
    <property type="match status" value="1"/>
</dbReference>
<keyword evidence="6" id="KW-0472">Membrane</keyword>
<dbReference type="EMBL" id="VLNT01000008">
    <property type="protein sequence ID" value="TSD62460.1"/>
    <property type="molecule type" value="Genomic_DNA"/>
</dbReference>
<accession>A0A554S7Y6</accession>
<gene>
    <name evidence="7" type="ORF">FNM00_10905</name>
</gene>
<keyword evidence="4" id="KW-0812">Transmembrane</keyword>
<keyword evidence="8" id="KW-1185">Reference proteome</keyword>
<proteinExistence type="inferred from homology"/>
<evidence type="ECO:0000256" key="3">
    <source>
        <dbReference type="ARBA" id="ARBA00022475"/>
    </source>
</evidence>
<keyword evidence="3" id="KW-1003">Cell membrane</keyword>
<evidence type="ECO:0000256" key="5">
    <source>
        <dbReference type="ARBA" id="ARBA00022989"/>
    </source>
</evidence>
<reference evidence="7 8" key="1">
    <citation type="submission" date="2019-07" db="EMBL/GenBank/DDBJ databases">
        <authorList>
            <person name="Zhao L.H."/>
        </authorList>
    </citation>
    <scope>NUCLEOTIDE SEQUENCE [LARGE SCALE GENOMIC DNA]</scope>
    <source>
        <strain evidence="7 8">Co35</strain>
    </source>
</reference>
<sequence length="116" mass="12867">MTWPLRFGWFVIWYVGQVFVSAGQVLRDIATPGRQATPRVVRMPCQSQTDFQVAAIGALITLTPGTLTIGVVEREGGRDLLVHSMYDADNPTAVENLRDMEARMLRALTRHGEVPA</sequence>
<dbReference type="Pfam" id="PF01899">
    <property type="entry name" value="MNHE"/>
    <property type="match status" value="1"/>
</dbReference>
<comment type="similarity">
    <text evidence="2">Belongs to the CPA3 antiporters (TC 2.A.63) subunit E family.</text>
</comment>
<dbReference type="GO" id="GO:0008324">
    <property type="term" value="F:monoatomic cation transmembrane transporter activity"/>
    <property type="evidence" value="ECO:0007669"/>
    <property type="project" value="InterPro"/>
</dbReference>
<evidence type="ECO:0000256" key="2">
    <source>
        <dbReference type="ARBA" id="ARBA00006228"/>
    </source>
</evidence>
<dbReference type="PANTHER" id="PTHR34584:SF1">
    <property type="entry name" value="NA(+)_H(+) ANTIPORTER SUBUNIT E1"/>
    <property type="match status" value="1"/>
</dbReference>
<evidence type="ECO:0000256" key="1">
    <source>
        <dbReference type="ARBA" id="ARBA00004651"/>
    </source>
</evidence>
<evidence type="ECO:0000256" key="4">
    <source>
        <dbReference type="ARBA" id="ARBA00022692"/>
    </source>
</evidence>
<protein>
    <submittedName>
        <fullName evidence="7">Sodium:proton antiporter</fullName>
    </submittedName>
</protein>